<reference evidence="5" key="1">
    <citation type="journal article" date="2019" name="Int. J. Syst. Evol. Microbiol.">
        <title>The Global Catalogue of Microorganisms (GCM) 10K type strain sequencing project: providing services to taxonomists for standard genome sequencing and annotation.</title>
        <authorList>
            <consortium name="The Broad Institute Genomics Platform"/>
            <consortium name="The Broad Institute Genome Sequencing Center for Infectious Disease"/>
            <person name="Wu L."/>
            <person name="Ma J."/>
        </authorList>
    </citation>
    <scope>NUCLEOTIDE SEQUENCE [LARGE SCALE GENOMIC DNA]</scope>
    <source>
        <strain evidence="5">KCTC 52416</strain>
    </source>
</reference>
<gene>
    <name evidence="4" type="ORF">ACFOET_17680</name>
</gene>
<dbReference type="Gene3D" id="3.40.50.150">
    <property type="entry name" value="Vaccinia Virus protein VP39"/>
    <property type="match status" value="1"/>
</dbReference>
<dbReference type="Proteomes" id="UP001595526">
    <property type="component" value="Unassembled WGS sequence"/>
</dbReference>
<evidence type="ECO:0000256" key="2">
    <source>
        <dbReference type="ARBA" id="ARBA00022679"/>
    </source>
</evidence>
<dbReference type="SUPFAM" id="SSF53335">
    <property type="entry name" value="S-adenosyl-L-methionine-dependent methyltransferases"/>
    <property type="match status" value="1"/>
</dbReference>
<keyword evidence="5" id="KW-1185">Reference proteome</keyword>
<name>A0ABV7JQK3_9SPHI</name>
<dbReference type="EMBL" id="JBHRTA010000038">
    <property type="protein sequence ID" value="MFC3199457.1"/>
    <property type="molecule type" value="Genomic_DNA"/>
</dbReference>
<evidence type="ECO:0000256" key="1">
    <source>
        <dbReference type="ARBA" id="ARBA00022603"/>
    </source>
</evidence>
<organism evidence="4 5">
    <name type="scientific">Parapedobacter deserti</name>
    <dbReference type="NCBI Taxonomy" id="1912957"/>
    <lineage>
        <taxon>Bacteria</taxon>
        <taxon>Pseudomonadati</taxon>
        <taxon>Bacteroidota</taxon>
        <taxon>Sphingobacteriia</taxon>
        <taxon>Sphingobacteriales</taxon>
        <taxon>Sphingobacteriaceae</taxon>
        <taxon>Parapedobacter</taxon>
    </lineage>
</organism>
<evidence type="ECO:0000313" key="5">
    <source>
        <dbReference type="Proteomes" id="UP001595526"/>
    </source>
</evidence>
<evidence type="ECO:0000259" key="3">
    <source>
        <dbReference type="Pfam" id="PF10017"/>
    </source>
</evidence>
<proteinExistence type="predicted"/>
<feature type="domain" description="Histidine-specific methyltransferase SAM-dependent" evidence="3">
    <location>
        <begin position="21"/>
        <end position="326"/>
    </location>
</feature>
<keyword evidence="1" id="KW-0489">Methyltransferase</keyword>
<keyword evidence="2" id="KW-0808">Transferase</keyword>
<dbReference type="PANTHER" id="PTHR43397">
    <property type="entry name" value="ERGOTHIONEINE BIOSYNTHESIS PROTEIN 1"/>
    <property type="match status" value="1"/>
</dbReference>
<dbReference type="InterPro" id="IPR019257">
    <property type="entry name" value="MeTrfase_dom"/>
</dbReference>
<dbReference type="PIRSF" id="PIRSF018005">
    <property type="entry name" value="UCP018005"/>
    <property type="match status" value="1"/>
</dbReference>
<protein>
    <submittedName>
        <fullName evidence="4">L-histidine N(Alpha)-methyltransferase</fullName>
    </submittedName>
</protein>
<dbReference type="InterPro" id="IPR029063">
    <property type="entry name" value="SAM-dependent_MTases_sf"/>
</dbReference>
<comment type="caution">
    <text evidence="4">The sequence shown here is derived from an EMBL/GenBank/DDBJ whole genome shotgun (WGS) entry which is preliminary data.</text>
</comment>
<dbReference type="PANTHER" id="PTHR43397:SF1">
    <property type="entry name" value="ERGOTHIONEINE BIOSYNTHESIS PROTEIN 1"/>
    <property type="match status" value="1"/>
</dbReference>
<evidence type="ECO:0000313" key="4">
    <source>
        <dbReference type="EMBL" id="MFC3199457.1"/>
    </source>
</evidence>
<dbReference type="InterPro" id="IPR051128">
    <property type="entry name" value="EgtD_Methyltrsf_superfamily"/>
</dbReference>
<dbReference type="RefSeq" id="WP_379025073.1">
    <property type="nucleotide sequence ID" value="NZ_JBHRTA010000038.1"/>
</dbReference>
<dbReference type="InterPro" id="IPR017804">
    <property type="entry name" value="MeTrfase_EgtD-like"/>
</dbReference>
<sequence>MDIHSINRHITGSKKDASKKFEEDVLNGLLSSPKKLYPKYFYDEEGTALFRKIMDTPEYYLTGCELDIFKNKTAELAKCITPDVAPFDLIELGAGDGFKSKHLLHYLSRANAEFTYMPIDISNSILGFLRNSLQTELPRLQVQGFEGEYMEMLTEACASSNRRKVILFLGANIGNMEVDESINFCRQLRTLLSPGDLVLIGFDLKKNPKTVLSAYNDKSGVTSMFNLNLLKRINRELLANFVLDQYEHYPMYDPVSGSCRSFLVSLRSQHVNIGKQTIQFEKDEVIAMEISQKYNLNEIRSLAKNTGFETVGMVMDSQEWFVDAIWKIK</sequence>
<accession>A0ABV7JQK3</accession>
<dbReference type="Pfam" id="PF10017">
    <property type="entry name" value="Methyltransf_33"/>
    <property type="match status" value="1"/>
</dbReference>